<evidence type="ECO:0000256" key="1">
    <source>
        <dbReference type="SAM" id="MobiDB-lite"/>
    </source>
</evidence>
<keyword evidence="5" id="KW-1185">Reference proteome</keyword>
<feature type="transmembrane region" description="Helical" evidence="2">
    <location>
        <begin position="257"/>
        <end position="278"/>
    </location>
</feature>
<keyword evidence="2" id="KW-0472">Membrane</keyword>
<feature type="transmembrane region" description="Helical" evidence="2">
    <location>
        <begin position="336"/>
        <end position="355"/>
    </location>
</feature>
<feature type="compositionally biased region" description="Basic residues" evidence="1">
    <location>
        <begin position="400"/>
        <end position="410"/>
    </location>
</feature>
<feature type="region of interest" description="Disordered" evidence="1">
    <location>
        <begin position="390"/>
        <end position="410"/>
    </location>
</feature>
<dbReference type="InterPro" id="IPR052529">
    <property type="entry name" value="Bact_Transport_Assoc"/>
</dbReference>
<reference evidence="5" key="1">
    <citation type="submission" date="2023-07" db="EMBL/GenBank/DDBJ databases">
        <title>30 novel species of actinomycetes from the DSMZ collection.</title>
        <authorList>
            <person name="Nouioui I."/>
        </authorList>
    </citation>
    <scope>NUCLEOTIDE SEQUENCE [LARGE SCALE GENOMIC DNA]</scope>
    <source>
        <strain evidence="5">DSM 44918</strain>
    </source>
</reference>
<feature type="transmembrane region" description="Helical" evidence="2">
    <location>
        <begin position="64"/>
        <end position="86"/>
    </location>
</feature>
<protein>
    <submittedName>
        <fullName evidence="4">DUF418 domain-containing protein</fullName>
    </submittedName>
</protein>
<evidence type="ECO:0000313" key="4">
    <source>
        <dbReference type="EMBL" id="MDT0322153.1"/>
    </source>
</evidence>
<comment type="caution">
    <text evidence="4">The sequence shown here is derived from an EMBL/GenBank/DDBJ whole genome shotgun (WGS) entry which is preliminary data.</text>
</comment>
<feature type="transmembrane region" description="Helical" evidence="2">
    <location>
        <begin position="107"/>
        <end position="124"/>
    </location>
</feature>
<dbReference type="Proteomes" id="UP001183420">
    <property type="component" value="Unassembled WGS sequence"/>
</dbReference>
<dbReference type="RefSeq" id="WP_311602628.1">
    <property type="nucleotide sequence ID" value="NZ_JAVREM010000055.1"/>
</dbReference>
<evidence type="ECO:0000313" key="5">
    <source>
        <dbReference type="Proteomes" id="UP001183420"/>
    </source>
</evidence>
<feature type="transmembrane region" description="Helical" evidence="2">
    <location>
        <begin position="298"/>
        <end position="315"/>
    </location>
</feature>
<evidence type="ECO:0000259" key="3">
    <source>
        <dbReference type="Pfam" id="PF04235"/>
    </source>
</evidence>
<proteinExistence type="predicted"/>
<keyword evidence="2" id="KW-0812">Transmembrane</keyword>
<feature type="transmembrane region" description="Helical" evidence="2">
    <location>
        <begin position="213"/>
        <end position="236"/>
    </location>
</feature>
<dbReference type="EMBL" id="JAVREM010000055">
    <property type="protein sequence ID" value="MDT0322153.1"/>
    <property type="molecule type" value="Genomic_DNA"/>
</dbReference>
<dbReference type="InterPro" id="IPR007349">
    <property type="entry name" value="DUF418"/>
</dbReference>
<feature type="transmembrane region" description="Helical" evidence="2">
    <location>
        <begin position="153"/>
        <end position="172"/>
    </location>
</feature>
<organism evidence="4 5">
    <name type="scientific">Streptomyces millisiae</name>
    <dbReference type="NCBI Taxonomy" id="3075542"/>
    <lineage>
        <taxon>Bacteria</taxon>
        <taxon>Bacillati</taxon>
        <taxon>Actinomycetota</taxon>
        <taxon>Actinomycetes</taxon>
        <taxon>Kitasatosporales</taxon>
        <taxon>Streptomycetaceae</taxon>
        <taxon>Streptomyces</taxon>
    </lineage>
</organism>
<name>A0ABU2LYR7_9ACTN</name>
<evidence type="ECO:0000256" key="2">
    <source>
        <dbReference type="SAM" id="Phobius"/>
    </source>
</evidence>
<feature type="domain" description="DUF418" evidence="3">
    <location>
        <begin position="237"/>
        <end position="405"/>
    </location>
</feature>
<keyword evidence="2" id="KW-1133">Transmembrane helix</keyword>
<feature type="transmembrane region" description="Helical" evidence="2">
    <location>
        <begin position="130"/>
        <end position="146"/>
    </location>
</feature>
<dbReference type="Pfam" id="PF04235">
    <property type="entry name" value="DUF418"/>
    <property type="match status" value="1"/>
</dbReference>
<accession>A0ABU2LYR7</accession>
<feature type="transmembrane region" description="Helical" evidence="2">
    <location>
        <begin position="361"/>
        <end position="383"/>
    </location>
</feature>
<dbReference type="PANTHER" id="PTHR30590">
    <property type="entry name" value="INNER MEMBRANE PROTEIN"/>
    <property type="match status" value="1"/>
</dbReference>
<feature type="transmembrane region" description="Helical" evidence="2">
    <location>
        <begin position="22"/>
        <end position="44"/>
    </location>
</feature>
<sequence>MGSHSVARGPVRAAERALAPDLARGVMLLLICLSNTGFHLYAAHHGASGWHPDEGSTADRVTQFVMITCLDLRVYPLFAFLFGYGMTQLYLRQTARGATPRDAVRLLRRRGLWLIVFGFAHAAFLMAGDITGAYGVASLLLGWLFVRRGDRTVLVGAAVALALVLLSAWPAVTAVAAGDLGRLGDAPTEPTTVVYAAGEDDPLAAAGTRLTTWAFVTLAGGFLAAPMFLVMLLGFWAARRRVLEEPARHLRLLRWTAVVGITVGWLGGLPAALAHVGALRVPADAVSEAGALRLISEATGPFAGLGYVAVFALLAGRPRRPGRATRAVAALGSRSLSGYLAHSLLFAPLLAAWGLGLGAHLSSATMALLACAVWLTTVLAAALQERHAPDHPGPAESLLRRRTYGHRAAP</sequence>
<dbReference type="PANTHER" id="PTHR30590:SF2">
    <property type="entry name" value="INNER MEMBRANE PROTEIN"/>
    <property type="match status" value="1"/>
</dbReference>
<gene>
    <name evidence="4" type="ORF">RNC47_27865</name>
</gene>